<reference evidence="1 2" key="1">
    <citation type="submission" date="2019-07" db="EMBL/GenBank/DDBJ databases">
        <title>The draft genome sequence of Aquimarina algiphila M91.</title>
        <authorList>
            <person name="Meng X."/>
        </authorList>
    </citation>
    <scope>NUCLEOTIDE SEQUENCE [LARGE SCALE GENOMIC DNA]</scope>
    <source>
        <strain evidence="1 2">M91</strain>
    </source>
</reference>
<keyword evidence="2" id="KW-1185">Reference proteome</keyword>
<proteinExistence type="predicted"/>
<sequence>MTLKPSFLIVSILFLSLSVYNVRGQNTIGGHFGFVQPIVTIQDGDTTDGFDPYTIGFPIGVTIRKSEKFAFDVELVPFISSIEDSDGDNTSAVNELLIHPGLLWGIGNKLTFGNRIAYETKSGRYGITPLLNRGFSLGKTNVFAELVLPIRVGNDQEISFTAALHFGIGF</sequence>
<comment type="caution">
    <text evidence="1">The sequence shown here is derived from an EMBL/GenBank/DDBJ whole genome shotgun (WGS) entry which is preliminary data.</text>
</comment>
<evidence type="ECO:0000313" key="2">
    <source>
        <dbReference type="Proteomes" id="UP000318833"/>
    </source>
</evidence>
<accession>A0A554VDH3</accession>
<protein>
    <recommendedName>
        <fullName evidence="3">Outer membrane protein beta-barrel domain-containing protein</fullName>
    </recommendedName>
</protein>
<gene>
    <name evidence="1" type="ORF">FOF46_24355</name>
</gene>
<dbReference type="EMBL" id="VLNR01000068">
    <property type="protein sequence ID" value="TSE04962.1"/>
    <property type="molecule type" value="Genomic_DNA"/>
</dbReference>
<evidence type="ECO:0008006" key="3">
    <source>
        <dbReference type="Google" id="ProtNLM"/>
    </source>
</evidence>
<evidence type="ECO:0000313" key="1">
    <source>
        <dbReference type="EMBL" id="TSE04962.1"/>
    </source>
</evidence>
<dbReference type="AlphaFoldDB" id="A0A554VDH3"/>
<organism evidence="1 2">
    <name type="scientific">Aquimarina algiphila</name>
    <dbReference type="NCBI Taxonomy" id="2047982"/>
    <lineage>
        <taxon>Bacteria</taxon>
        <taxon>Pseudomonadati</taxon>
        <taxon>Bacteroidota</taxon>
        <taxon>Flavobacteriia</taxon>
        <taxon>Flavobacteriales</taxon>
        <taxon>Flavobacteriaceae</taxon>
        <taxon>Aquimarina</taxon>
    </lineage>
</organism>
<dbReference type="Proteomes" id="UP000318833">
    <property type="component" value="Unassembled WGS sequence"/>
</dbReference>
<dbReference type="OrthoDB" id="662468at2"/>
<name>A0A554VDH3_9FLAO</name>
<dbReference type="RefSeq" id="WP_109437643.1">
    <property type="nucleotide sequence ID" value="NZ_CANMIK010000033.1"/>
</dbReference>